<dbReference type="eggNOG" id="KOG3329">
    <property type="taxonomic scope" value="Eukaryota"/>
</dbReference>
<dbReference type="PANTHER" id="PTHR15837">
    <property type="entry name" value="RAN GUANINE NUCLEOTIDE RELEASE FACTOR"/>
    <property type="match status" value="1"/>
</dbReference>
<dbReference type="VEuPathDB" id="PiroplasmaDB:TOT_030000894"/>
<dbReference type="OMA" id="QEVFVYH"/>
<proteinExistence type="inferred from homology"/>
<dbReference type="Gene3D" id="3.40.1000.10">
    <property type="entry name" value="Mog1/PsbP, alpha/beta/alpha sandwich"/>
    <property type="match status" value="1"/>
</dbReference>
<dbReference type="InterPro" id="IPR007681">
    <property type="entry name" value="Mog1"/>
</dbReference>
<evidence type="ECO:0000256" key="3">
    <source>
        <dbReference type="ARBA" id="ARBA00022927"/>
    </source>
</evidence>
<dbReference type="InterPro" id="IPR016123">
    <property type="entry name" value="Mog1/PsbP_a/b/a-sand"/>
</dbReference>
<dbReference type="Pfam" id="PF04603">
    <property type="entry name" value="Mog1"/>
    <property type="match status" value="1"/>
</dbReference>
<dbReference type="OrthoDB" id="10255285at2759"/>
<evidence type="ECO:0000256" key="2">
    <source>
        <dbReference type="ARBA" id="ARBA00022448"/>
    </source>
</evidence>
<protein>
    <submittedName>
        <fullName evidence="4">Multicopy suppressor of ts gsp1</fullName>
    </submittedName>
</protein>
<dbReference type="AlphaFoldDB" id="J4DPI6"/>
<keyword evidence="2" id="KW-0813">Transport</keyword>
<keyword evidence="5" id="KW-1185">Reference proteome</keyword>
<dbReference type="PANTHER" id="PTHR15837:SF0">
    <property type="entry name" value="RAN GUANINE NUCLEOTIDE RELEASE FACTOR"/>
    <property type="match status" value="1"/>
</dbReference>
<dbReference type="GO" id="GO:0031267">
    <property type="term" value="F:small GTPase binding"/>
    <property type="evidence" value="ECO:0007669"/>
    <property type="project" value="TreeGrafter"/>
</dbReference>
<dbReference type="GO" id="GO:0006606">
    <property type="term" value="P:protein import into nucleus"/>
    <property type="evidence" value="ECO:0007669"/>
    <property type="project" value="TreeGrafter"/>
</dbReference>
<dbReference type="KEGG" id="tot:TOT_030000894"/>
<gene>
    <name evidence="4" type="ORF">TOT_030000894</name>
</gene>
<evidence type="ECO:0000313" key="4">
    <source>
        <dbReference type="EMBL" id="BAM40769.1"/>
    </source>
</evidence>
<dbReference type="SUPFAM" id="SSF55724">
    <property type="entry name" value="Mog1p/PsbP-like"/>
    <property type="match status" value="1"/>
</dbReference>
<keyword evidence="3" id="KW-0653">Protein transport</keyword>
<dbReference type="GeneID" id="20716031"/>
<dbReference type="GO" id="GO:0005634">
    <property type="term" value="C:nucleus"/>
    <property type="evidence" value="ECO:0007669"/>
    <property type="project" value="TreeGrafter"/>
</dbReference>
<dbReference type="RefSeq" id="XP_009691070.1">
    <property type="nucleotide sequence ID" value="XM_009692775.1"/>
</dbReference>
<organism evidence="4 5">
    <name type="scientific">Theileria orientalis strain Shintoku</name>
    <dbReference type="NCBI Taxonomy" id="869250"/>
    <lineage>
        <taxon>Eukaryota</taxon>
        <taxon>Sar</taxon>
        <taxon>Alveolata</taxon>
        <taxon>Apicomplexa</taxon>
        <taxon>Aconoidasida</taxon>
        <taxon>Piroplasmida</taxon>
        <taxon>Theileriidae</taxon>
        <taxon>Theileria</taxon>
    </lineage>
</organism>
<dbReference type="Proteomes" id="UP000003786">
    <property type="component" value="Chromosome 3"/>
</dbReference>
<name>J4DPI6_THEOR</name>
<reference evidence="4 5" key="1">
    <citation type="journal article" date="2012" name="MBio">
        <title>Comparative genome analysis of three eukaryotic parasites with differing abilities to transform leukocytes reveals key mediators of Theileria-induced leukocyte transformation.</title>
        <authorList>
            <person name="Hayashida K."/>
            <person name="Hara Y."/>
            <person name="Abe T."/>
            <person name="Yamasaki C."/>
            <person name="Toyoda A."/>
            <person name="Kosuge T."/>
            <person name="Suzuki Y."/>
            <person name="Sato Y."/>
            <person name="Kawashima S."/>
            <person name="Katayama T."/>
            <person name="Wakaguri H."/>
            <person name="Inoue N."/>
            <person name="Homma K."/>
            <person name="Tada-Umezaki M."/>
            <person name="Yagi Y."/>
            <person name="Fujii Y."/>
            <person name="Habara T."/>
            <person name="Kanehisa M."/>
            <person name="Watanabe H."/>
            <person name="Ito K."/>
            <person name="Gojobori T."/>
            <person name="Sugawara H."/>
            <person name="Imanishi T."/>
            <person name="Weir W."/>
            <person name="Gardner M."/>
            <person name="Pain A."/>
            <person name="Shiels B."/>
            <person name="Hattori M."/>
            <person name="Nene V."/>
            <person name="Sugimoto C."/>
        </authorList>
    </citation>
    <scope>NUCLEOTIDE SEQUENCE [LARGE SCALE GENOMIC DNA]</scope>
    <source>
        <strain evidence="4 5">Shintoku</strain>
    </source>
</reference>
<accession>J4DPI6</accession>
<dbReference type="GO" id="GO:0005085">
    <property type="term" value="F:guanyl-nucleotide exchange factor activity"/>
    <property type="evidence" value="ECO:0007669"/>
    <property type="project" value="TreeGrafter"/>
</dbReference>
<dbReference type="EMBL" id="AP011948">
    <property type="protein sequence ID" value="BAM40769.1"/>
    <property type="molecule type" value="Genomic_DNA"/>
</dbReference>
<sequence length="191" mass="21228">MERKLVNLYGGAITCEIPVGFDDLSNLFPVPDNQEVFVYHSNGSSSMNSGLGSHDYVLSFEILEHLSDLSDAEAGRKLFSDLSYCNESRESKILTLNPVQGTDLGLSELFNAVSVSGTMEVSRSKNKEVYNRIRVLMYNVRMPTSLLGYKCELLASYSYPEEGGHLAGENEEMFENAVKTLRVVDTNLFST</sequence>
<comment type="similarity">
    <text evidence="1">Belongs to the MOG1 family.</text>
</comment>
<evidence type="ECO:0000256" key="1">
    <source>
        <dbReference type="ARBA" id="ARBA00010307"/>
    </source>
</evidence>
<evidence type="ECO:0000313" key="5">
    <source>
        <dbReference type="Proteomes" id="UP000003786"/>
    </source>
</evidence>
<dbReference type="STRING" id="869250.J4DPI6"/>